<dbReference type="InterPro" id="IPR050178">
    <property type="entry name" value="AspA/AstE_fam"/>
</dbReference>
<dbReference type="InterPro" id="IPR007036">
    <property type="entry name" value="Aste_AspA_hybrid_dom"/>
</dbReference>
<comment type="pathway">
    <text evidence="5">Amino-acid degradation; L-arginine degradation via AST pathway; L-glutamate and succinate from L-arginine: step 5/5.</text>
</comment>
<name>A0A4R1JLE4_9GAMM</name>
<dbReference type="SUPFAM" id="SSF53187">
    <property type="entry name" value="Zn-dependent exopeptidases"/>
    <property type="match status" value="1"/>
</dbReference>
<evidence type="ECO:0000256" key="4">
    <source>
        <dbReference type="ARBA" id="ARBA00022833"/>
    </source>
</evidence>
<gene>
    <name evidence="5" type="primary">astE</name>
    <name evidence="9" type="ORF">EV690_1888</name>
</gene>
<dbReference type="InterPro" id="IPR016681">
    <property type="entry name" value="SuccinylGlu_desuccinylase"/>
</dbReference>
<feature type="active site" evidence="5">
    <location>
        <position position="217"/>
    </location>
</feature>
<evidence type="ECO:0000256" key="5">
    <source>
        <dbReference type="HAMAP-Rule" id="MF_00767"/>
    </source>
</evidence>
<accession>A0A4R1JLE4</accession>
<dbReference type="Proteomes" id="UP000295565">
    <property type="component" value="Unassembled WGS sequence"/>
</dbReference>
<dbReference type="GO" id="GO:0008270">
    <property type="term" value="F:zinc ion binding"/>
    <property type="evidence" value="ECO:0007669"/>
    <property type="project" value="UniProtKB-UniRule"/>
</dbReference>
<dbReference type="GO" id="GO:0016788">
    <property type="term" value="F:hydrolase activity, acting on ester bonds"/>
    <property type="evidence" value="ECO:0007669"/>
    <property type="project" value="UniProtKB-UniRule"/>
</dbReference>
<evidence type="ECO:0000256" key="6">
    <source>
        <dbReference type="NCBIfam" id="TIGR03242"/>
    </source>
</evidence>
<comment type="catalytic activity">
    <reaction evidence="5">
        <text>N-succinyl-L-glutamate + H2O = L-glutamate + succinate</text>
        <dbReference type="Rhea" id="RHEA:15169"/>
        <dbReference type="ChEBI" id="CHEBI:15377"/>
        <dbReference type="ChEBI" id="CHEBI:29985"/>
        <dbReference type="ChEBI" id="CHEBI:30031"/>
        <dbReference type="ChEBI" id="CHEBI:58763"/>
        <dbReference type="EC" id="3.5.1.96"/>
    </reaction>
</comment>
<reference evidence="9 10" key="1">
    <citation type="submission" date="2019-03" db="EMBL/GenBank/DDBJ databases">
        <title>Genomic Encyclopedia of Type Strains, Phase IV (KMG-IV): sequencing the most valuable type-strain genomes for metagenomic binning, comparative biology and taxonomic classification.</title>
        <authorList>
            <person name="Goeker M."/>
        </authorList>
    </citation>
    <scope>NUCLEOTIDE SEQUENCE [LARGE SCALE GENOMIC DNA]</scope>
    <source>
        <strain evidence="9 10">DSM 18577</strain>
    </source>
</reference>
<dbReference type="RefSeq" id="WP_131912726.1">
    <property type="nucleotide sequence ID" value="NZ_OU594967.1"/>
</dbReference>
<dbReference type="InterPro" id="IPR055438">
    <property type="entry name" value="AstE_AspA_cat"/>
</dbReference>
<keyword evidence="3 5" id="KW-0378">Hydrolase</keyword>
<dbReference type="GO" id="GO:0009017">
    <property type="term" value="F:succinylglutamate desuccinylase activity"/>
    <property type="evidence" value="ECO:0007669"/>
    <property type="project" value="UniProtKB-UniRule"/>
</dbReference>
<dbReference type="AlphaFoldDB" id="A0A4R1JLE4"/>
<dbReference type="Gene3D" id="3.40.630.10">
    <property type="entry name" value="Zn peptidases"/>
    <property type="match status" value="1"/>
</dbReference>
<evidence type="ECO:0000256" key="3">
    <source>
        <dbReference type="ARBA" id="ARBA00022801"/>
    </source>
</evidence>
<comment type="function">
    <text evidence="5">Transforms N(2)-succinylglutamate into succinate and glutamate.</text>
</comment>
<dbReference type="OrthoDB" id="5290473at2"/>
<dbReference type="NCBIfam" id="NF003706">
    <property type="entry name" value="PRK05324.1"/>
    <property type="match status" value="1"/>
</dbReference>
<dbReference type="GO" id="GO:0019544">
    <property type="term" value="P:L-arginine catabolic process to L-glutamate"/>
    <property type="evidence" value="ECO:0007669"/>
    <property type="project" value="UniProtKB-UniRule"/>
</dbReference>
<evidence type="ECO:0000259" key="8">
    <source>
        <dbReference type="Pfam" id="PF24827"/>
    </source>
</evidence>
<evidence type="ECO:0000313" key="10">
    <source>
        <dbReference type="Proteomes" id="UP000295565"/>
    </source>
</evidence>
<proteinExistence type="inferred from homology"/>
<evidence type="ECO:0000256" key="2">
    <source>
        <dbReference type="ARBA" id="ARBA00022723"/>
    </source>
</evidence>
<comment type="caution">
    <text evidence="9">The sequence shown here is derived from an EMBL/GenBank/DDBJ whole genome shotgun (WGS) entry which is preliminary data.</text>
</comment>
<feature type="binding site" evidence="5">
    <location>
        <position position="61"/>
    </location>
    <ligand>
        <name>Zn(2+)</name>
        <dbReference type="ChEBI" id="CHEBI:29105"/>
    </ligand>
</feature>
<dbReference type="Pfam" id="PF24827">
    <property type="entry name" value="AstE_AspA_cat"/>
    <property type="match status" value="1"/>
</dbReference>
<evidence type="ECO:0000256" key="1">
    <source>
        <dbReference type="ARBA" id="ARBA00022503"/>
    </source>
</evidence>
<protein>
    <recommendedName>
        <fullName evidence="5 6">Succinylglutamate desuccinylase</fullName>
        <ecNumber evidence="5 6">3.5.1.96</ecNumber>
    </recommendedName>
</protein>
<organism evidence="9 10">
    <name type="scientific">Celerinatantimonas diazotrophica</name>
    <dbReference type="NCBI Taxonomy" id="412034"/>
    <lineage>
        <taxon>Bacteria</taxon>
        <taxon>Pseudomonadati</taxon>
        <taxon>Pseudomonadota</taxon>
        <taxon>Gammaproteobacteria</taxon>
        <taxon>Celerinatantimonadaceae</taxon>
        <taxon>Celerinatantimonas</taxon>
    </lineage>
</organism>
<keyword evidence="1 5" id="KW-0056">Arginine metabolism</keyword>
<dbReference type="GO" id="GO:0019545">
    <property type="term" value="P:L-arginine catabolic process to succinate"/>
    <property type="evidence" value="ECO:0007669"/>
    <property type="project" value="UniProtKB-UniRule"/>
</dbReference>
<evidence type="ECO:0000259" key="7">
    <source>
        <dbReference type="Pfam" id="PF04952"/>
    </source>
</evidence>
<comment type="cofactor">
    <cofactor evidence="5">
        <name>Zn(2+)</name>
        <dbReference type="ChEBI" id="CHEBI:29105"/>
    </cofactor>
    <text evidence="5">Binds 1 zinc ion per subunit.</text>
</comment>
<dbReference type="PANTHER" id="PTHR15162:SF7">
    <property type="entry name" value="SUCCINYLGLUTAMATE DESUCCINYLASE"/>
    <property type="match status" value="1"/>
</dbReference>
<evidence type="ECO:0000313" key="9">
    <source>
        <dbReference type="EMBL" id="TCK51807.1"/>
    </source>
</evidence>
<dbReference type="Pfam" id="PF04952">
    <property type="entry name" value="AstE_AspA_hybrid"/>
    <property type="match status" value="1"/>
</dbReference>
<feature type="binding site" evidence="5">
    <location>
        <position position="153"/>
    </location>
    <ligand>
        <name>Zn(2+)</name>
        <dbReference type="ChEBI" id="CHEBI:29105"/>
    </ligand>
</feature>
<comment type="similarity">
    <text evidence="5">Belongs to the AspA/AstE family. Succinylglutamate desuccinylase subfamily.</text>
</comment>
<keyword evidence="10" id="KW-1185">Reference proteome</keyword>
<dbReference type="HAMAP" id="MF_00767">
    <property type="entry name" value="Arg_catab_AstE"/>
    <property type="match status" value="1"/>
</dbReference>
<dbReference type="EMBL" id="SMGD01000013">
    <property type="protein sequence ID" value="TCK51807.1"/>
    <property type="molecule type" value="Genomic_DNA"/>
</dbReference>
<dbReference type="PANTHER" id="PTHR15162">
    <property type="entry name" value="ASPARTOACYLASE"/>
    <property type="match status" value="1"/>
</dbReference>
<feature type="domain" description="Succinylglutamate desuccinylase/Aspartoacylase catalytic" evidence="8">
    <location>
        <begin position="52"/>
        <end position="242"/>
    </location>
</feature>
<sequence>MLPFTSDYLSYLLTHPSDSEYAQAELPGGEKIELIGAGALVITPKHFTNHCKAIVLSAGIHGNETAPIEWLNQLLDDLLKGTLRTHHPLLLLFGHPNAMIAAKRELEFNLNRLFCGAWHQGNSLEHQRAAQLAGWMSDFYERFALERLHYDLHTAIRGSVHEKFAVAPYIPQRPHNLSQLAFLQHCDVNCVLFYHQSTQTFSYHSASVHDAQSFTVELGQVKPFGHNDLSRLRALDSAIRRLVTHVRVDWGTVRYQQCHWYQVTEEIIRQDENLEFNFADDLANFTLFEEGELLATQGGGLIRVKDGPKAVVFPNAKVAIGQRAAILVKAMSRSQCQHLVNS</sequence>
<dbReference type="NCBIfam" id="TIGR03242">
    <property type="entry name" value="arg_catab_astE"/>
    <property type="match status" value="1"/>
</dbReference>
<feature type="domain" description="AstE/AspA barrel-sandwich hybrid" evidence="7">
    <location>
        <begin position="257"/>
        <end position="329"/>
    </location>
</feature>
<dbReference type="EC" id="3.5.1.96" evidence="5 6"/>
<dbReference type="UniPathway" id="UPA00185">
    <property type="reaction ID" value="UER00283"/>
</dbReference>
<feature type="binding site" evidence="5">
    <location>
        <position position="64"/>
    </location>
    <ligand>
        <name>Zn(2+)</name>
        <dbReference type="ChEBI" id="CHEBI:29105"/>
    </ligand>
</feature>
<keyword evidence="4 5" id="KW-0862">Zinc</keyword>
<keyword evidence="2 5" id="KW-0479">Metal-binding</keyword>